<keyword evidence="5" id="KW-0092">Biotin</keyword>
<evidence type="ECO:0000256" key="5">
    <source>
        <dbReference type="ARBA" id="ARBA00023267"/>
    </source>
</evidence>
<dbReference type="Pfam" id="PF02785">
    <property type="entry name" value="Biotin_carb_C"/>
    <property type="match status" value="1"/>
</dbReference>
<dbReference type="PANTHER" id="PTHR18866:SF126">
    <property type="entry name" value="BIOTIN CARBOXYLASE"/>
    <property type="match status" value="1"/>
</dbReference>
<dbReference type="RefSeq" id="WP_247815435.1">
    <property type="nucleotide sequence ID" value="NZ_JAKRKC020000001.1"/>
</dbReference>
<organism evidence="11 12">
    <name type="scientific">Actinomadura luzonensis</name>
    <dbReference type="NCBI Taxonomy" id="2805427"/>
    <lineage>
        <taxon>Bacteria</taxon>
        <taxon>Bacillati</taxon>
        <taxon>Actinomycetota</taxon>
        <taxon>Actinomycetes</taxon>
        <taxon>Streptosporangiales</taxon>
        <taxon>Thermomonosporaceae</taxon>
        <taxon>Actinomadura</taxon>
    </lineage>
</organism>
<dbReference type="InterPro" id="IPR050856">
    <property type="entry name" value="Biotin_carboxylase_complex"/>
</dbReference>
<dbReference type="Pfam" id="PF02786">
    <property type="entry name" value="CPSase_L_D2"/>
    <property type="match status" value="1"/>
</dbReference>
<dbReference type="PROSITE" id="PS00867">
    <property type="entry name" value="CPSASE_2"/>
    <property type="match status" value="1"/>
</dbReference>
<dbReference type="PANTHER" id="PTHR18866">
    <property type="entry name" value="CARBOXYLASE:PYRUVATE/ACETYL-COA/PROPIONYL-COA CARBOXYLASE"/>
    <property type="match status" value="1"/>
</dbReference>
<proteinExistence type="predicted"/>
<name>A0ABT0FZ42_9ACTN</name>
<evidence type="ECO:0000256" key="6">
    <source>
        <dbReference type="PROSITE-ProRule" id="PRU00409"/>
    </source>
</evidence>
<dbReference type="InterPro" id="IPR048429">
    <property type="entry name" value="MCC_alpha_BT"/>
</dbReference>
<evidence type="ECO:0000313" key="11">
    <source>
        <dbReference type="EMBL" id="MCK2217215.1"/>
    </source>
</evidence>
<evidence type="ECO:0000256" key="7">
    <source>
        <dbReference type="SAM" id="MobiDB-lite"/>
    </source>
</evidence>
<evidence type="ECO:0000256" key="3">
    <source>
        <dbReference type="ARBA" id="ARBA00022741"/>
    </source>
</evidence>
<dbReference type="InterPro" id="IPR016185">
    <property type="entry name" value="PreATP-grasp_dom_sf"/>
</dbReference>
<keyword evidence="3 6" id="KW-0547">Nucleotide-binding</keyword>
<dbReference type="SMART" id="SM00878">
    <property type="entry name" value="Biotin_carb_C"/>
    <property type="match status" value="1"/>
</dbReference>
<comment type="caution">
    <text evidence="11">The sequence shown here is derived from an EMBL/GenBank/DDBJ whole genome shotgun (WGS) entry which is preliminary data.</text>
</comment>
<dbReference type="PROSITE" id="PS50979">
    <property type="entry name" value="BC"/>
    <property type="match status" value="1"/>
</dbReference>
<dbReference type="SUPFAM" id="SSF51246">
    <property type="entry name" value="Rudiment single hybrid motif"/>
    <property type="match status" value="1"/>
</dbReference>
<dbReference type="Proteomes" id="UP001317259">
    <property type="component" value="Unassembled WGS sequence"/>
</dbReference>
<dbReference type="EMBL" id="JAKRKC020000001">
    <property type="protein sequence ID" value="MCK2217215.1"/>
    <property type="molecule type" value="Genomic_DNA"/>
</dbReference>
<dbReference type="SUPFAM" id="SSF56059">
    <property type="entry name" value="Glutathione synthetase ATP-binding domain-like"/>
    <property type="match status" value="1"/>
</dbReference>
<evidence type="ECO:0000313" key="12">
    <source>
        <dbReference type="Proteomes" id="UP001317259"/>
    </source>
</evidence>
<evidence type="ECO:0000256" key="2">
    <source>
        <dbReference type="ARBA" id="ARBA00022598"/>
    </source>
</evidence>
<feature type="region of interest" description="Disordered" evidence="7">
    <location>
        <begin position="424"/>
        <end position="444"/>
    </location>
</feature>
<dbReference type="Gene3D" id="2.40.50.100">
    <property type="match status" value="1"/>
</dbReference>
<evidence type="ECO:0000259" key="10">
    <source>
        <dbReference type="PROSITE" id="PS50979"/>
    </source>
</evidence>
<dbReference type="Gene3D" id="3.30.470.20">
    <property type="entry name" value="ATP-grasp fold, B domain"/>
    <property type="match status" value="1"/>
</dbReference>
<keyword evidence="4 6" id="KW-0067">ATP-binding</keyword>
<dbReference type="SUPFAM" id="SSF52440">
    <property type="entry name" value="PreATP-grasp domain"/>
    <property type="match status" value="1"/>
</dbReference>
<protein>
    <submittedName>
        <fullName evidence="11">Acetyl/propionyl-CoA carboxylase subunit alpha</fullName>
    </submittedName>
</protein>
<evidence type="ECO:0000256" key="4">
    <source>
        <dbReference type="ARBA" id="ARBA00022840"/>
    </source>
</evidence>
<dbReference type="InterPro" id="IPR005479">
    <property type="entry name" value="CPAse_ATP-bd"/>
</dbReference>
<dbReference type="InterPro" id="IPR000089">
    <property type="entry name" value="Biotin_lipoyl"/>
</dbReference>
<dbReference type="InterPro" id="IPR011761">
    <property type="entry name" value="ATP-grasp"/>
</dbReference>
<feature type="domain" description="Lipoyl-binding" evidence="8">
    <location>
        <begin position="554"/>
        <end position="629"/>
    </location>
</feature>
<evidence type="ECO:0000259" key="8">
    <source>
        <dbReference type="PROSITE" id="PS50968"/>
    </source>
</evidence>
<dbReference type="CDD" id="cd06850">
    <property type="entry name" value="biotinyl_domain"/>
    <property type="match status" value="1"/>
</dbReference>
<reference evidence="11 12" key="1">
    <citation type="submission" date="2022-04" db="EMBL/GenBank/DDBJ databases">
        <title>Genome draft of Actinomadura sp. ATCC 31491.</title>
        <authorList>
            <person name="Shi X."/>
            <person name="Du Y."/>
        </authorList>
    </citation>
    <scope>NUCLEOTIDE SEQUENCE [LARGE SCALE GENOMIC DNA]</scope>
    <source>
        <strain evidence="11 12">ATCC 31491</strain>
    </source>
</reference>
<accession>A0ABT0FZ42</accession>
<sequence length="633" mass="66640">MIGRLLVANRGEIARRVFRTCRALGVETVAVFADPDADAPYVAEADLAVRLPGARPAETYLDAGRLVAACRASGADAVHPGYGFLSESAEFARAVLAAGLTWVGPPPETIAAMGSKIEAKRLMAAAGVPVLPSLDLAAPGEFPLLVKASAGGGGRGMRIVREPGGLAGEVDSARREAEAAFGDPAVFAEPLWERARHVEVQVLADAHGTVWTLGERECSVQRRHQKVVEECPSPALAPEVRERLVAAARRAAAAIGYVGAGTMEFLVRGNRVAFLEMNTRLQVEHPVTELVYGVDLVRLQLEVAEGGRLPSGPPGPSGHAVEVRLYAEDERYLPQSGVLRRFEIGGDVRVDSGVESGSTVSPYYDPMLAKVIAHGASRAEAVRKLAAALRRARLHGLTTNRDLLLRVLTHPDFLAGDTHTGFLDPGGPLATGAPPAPRPQEEPPAGLAAALALAAGNRRRAPVLGGLPAGWRNVRSQPRHASFTDPSGNVTDVVYDPLPEGVAVVSAAPDRVVLERDGVRHAFDVARYTADGPLYVDHAGGHAELTPLPRLPEPAGHVVPGSLLAPMPGSVLRVEVRAGDRVVKGQAVLVLEAMKMEHRITAPADGVVSGVHVERGRQVEAGAVLAIIQEGDP</sequence>
<dbReference type="InterPro" id="IPR005481">
    <property type="entry name" value="BC-like_N"/>
</dbReference>
<evidence type="ECO:0000256" key="1">
    <source>
        <dbReference type="ARBA" id="ARBA00001953"/>
    </source>
</evidence>
<evidence type="ECO:0000259" key="9">
    <source>
        <dbReference type="PROSITE" id="PS50975"/>
    </source>
</evidence>
<feature type="domain" description="Biotin carboxylation" evidence="10">
    <location>
        <begin position="1"/>
        <end position="428"/>
    </location>
</feature>
<dbReference type="InterPro" id="IPR005482">
    <property type="entry name" value="Biotin_COase_C"/>
</dbReference>
<dbReference type="Pfam" id="PF21139">
    <property type="entry name" value="BT_MCC_alpha"/>
    <property type="match status" value="1"/>
</dbReference>
<comment type="cofactor">
    <cofactor evidence="1">
        <name>biotin</name>
        <dbReference type="ChEBI" id="CHEBI:57586"/>
    </cofactor>
</comment>
<dbReference type="PROSITE" id="PS50975">
    <property type="entry name" value="ATP_GRASP"/>
    <property type="match status" value="1"/>
</dbReference>
<dbReference type="Pfam" id="PF00289">
    <property type="entry name" value="Biotin_carb_N"/>
    <property type="match status" value="1"/>
</dbReference>
<dbReference type="SUPFAM" id="SSF51230">
    <property type="entry name" value="Single hybrid motif"/>
    <property type="match status" value="1"/>
</dbReference>
<dbReference type="InterPro" id="IPR011054">
    <property type="entry name" value="Rudment_hybrid_motif"/>
</dbReference>
<dbReference type="PROSITE" id="PS00866">
    <property type="entry name" value="CPSASE_1"/>
    <property type="match status" value="1"/>
</dbReference>
<keyword evidence="2" id="KW-0436">Ligase</keyword>
<dbReference type="InterPro" id="IPR001882">
    <property type="entry name" value="Biotin_BS"/>
</dbReference>
<keyword evidence="12" id="KW-1185">Reference proteome</keyword>
<dbReference type="PROSITE" id="PS00188">
    <property type="entry name" value="BIOTIN"/>
    <property type="match status" value="1"/>
</dbReference>
<dbReference type="InterPro" id="IPR011764">
    <property type="entry name" value="Biotin_carboxylation_dom"/>
</dbReference>
<feature type="domain" description="ATP-grasp" evidence="9">
    <location>
        <begin position="120"/>
        <end position="305"/>
    </location>
</feature>
<dbReference type="InterPro" id="IPR011053">
    <property type="entry name" value="Single_hybrid_motif"/>
</dbReference>
<dbReference type="Pfam" id="PF00364">
    <property type="entry name" value="Biotin_lipoyl"/>
    <property type="match status" value="1"/>
</dbReference>
<dbReference type="PROSITE" id="PS50968">
    <property type="entry name" value="BIOTINYL_LIPOYL"/>
    <property type="match status" value="1"/>
</dbReference>
<gene>
    <name evidence="11" type="ORF">MF672_026005</name>
</gene>